<keyword evidence="8 10" id="KW-0325">Glycoprotein</keyword>
<keyword evidence="2" id="KW-1003">Cell membrane</keyword>
<keyword evidence="3 10" id="KW-0812">Transmembrane</keyword>
<dbReference type="PROSITE" id="PS50262">
    <property type="entry name" value="G_PROTEIN_RECEP_F1_2"/>
    <property type="match status" value="1"/>
</dbReference>
<dbReference type="InterPro" id="IPR017452">
    <property type="entry name" value="GPCR_Rhodpsn_7TM"/>
</dbReference>
<organism evidence="13 14">
    <name type="scientific">Elysia crispata</name>
    <name type="common">lettuce slug</name>
    <dbReference type="NCBI Taxonomy" id="231223"/>
    <lineage>
        <taxon>Eukaryota</taxon>
        <taxon>Metazoa</taxon>
        <taxon>Spiralia</taxon>
        <taxon>Lophotrochozoa</taxon>
        <taxon>Mollusca</taxon>
        <taxon>Gastropoda</taxon>
        <taxon>Heterobranchia</taxon>
        <taxon>Euthyneura</taxon>
        <taxon>Panpulmonata</taxon>
        <taxon>Sacoglossa</taxon>
        <taxon>Placobranchoidea</taxon>
        <taxon>Plakobranchidae</taxon>
        <taxon>Elysia</taxon>
    </lineage>
</organism>
<dbReference type="InterPro" id="IPR001817">
    <property type="entry name" value="Vasoprsn_rcpt"/>
</dbReference>
<evidence type="ECO:0000256" key="3">
    <source>
        <dbReference type="ARBA" id="ARBA00022692"/>
    </source>
</evidence>
<evidence type="ECO:0000256" key="9">
    <source>
        <dbReference type="ARBA" id="ARBA00023224"/>
    </source>
</evidence>
<keyword evidence="5 10" id="KW-0297">G-protein coupled receptor</keyword>
<dbReference type="PANTHER" id="PTHR24241:SF161">
    <property type="entry name" value="G-PROTEIN COUPLED RECEPTORS FAMILY 1 PROFILE DOMAIN-CONTAINING PROTEIN"/>
    <property type="match status" value="1"/>
</dbReference>
<evidence type="ECO:0000256" key="4">
    <source>
        <dbReference type="ARBA" id="ARBA00022989"/>
    </source>
</evidence>
<dbReference type="Proteomes" id="UP001283361">
    <property type="component" value="Unassembled WGS sequence"/>
</dbReference>
<dbReference type="CDD" id="cd15196">
    <property type="entry name" value="7tmA_Vasopressin_Oxytocin"/>
    <property type="match status" value="1"/>
</dbReference>
<dbReference type="EMBL" id="JAWDGP010005591">
    <property type="protein sequence ID" value="KAK3755725.1"/>
    <property type="molecule type" value="Genomic_DNA"/>
</dbReference>
<evidence type="ECO:0000256" key="8">
    <source>
        <dbReference type="ARBA" id="ARBA00023180"/>
    </source>
</evidence>
<reference evidence="13" key="1">
    <citation type="journal article" date="2023" name="G3 (Bethesda)">
        <title>A reference genome for the long-term kleptoplast-retaining sea slug Elysia crispata morphotype clarki.</title>
        <authorList>
            <person name="Eastman K.E."/>
            <person name="Pendleton A.L."/>
            <person name="Shaikh M.A."/>
            <person name="Suttiyut T."/>
            <person name="Ogas R."/>
            <person name="Tomko P."/>
            <person name="Gavelis G."/>
            <person name="Widhalm J.R."/>
            <person name="Wisecaver J.H."/>
        </authorList>
    </citation>
    <scope>NUCLEOTIDE SEQUENCE</scope>
    <source>
        <strain evidence="13">ECLA1</strain>
    </source>
</reference>
<keyword evidence="6 10" id="KW-0472">Membrane</keyword>
<protein>
    <recommendedName>
        <fullName evidence="12">G-protein coupled receptors family 1 profile domain-containing protein</fullName>
    </recommendedName>
</protein>
<feature type="transmembrane region" description="Helical" evidence="10">
    <location>
        <begin position="141"/>
        <end position="159"/>
    </location>
</feature>
<keyword evidence="7 10" id="KW-0675">Receptor</keyword>
<evidence type="ECO:0000256" key="2">
    <source>
        <dbReference type="ARBA" id="ARBA00022475"/>
    </source>
</evidence>
<keyword evidence="9 10" id="KW-0807">Transducer</keyword>
<dbReference type="GO" id="GO:0032870">
    <property type="term" value="P:cellular response to hormone stimulus"/>
    <property type="evidence" value="ECO:0007669"/>
    <property type="project" value="TreeGrafter"/>
</dbReference>
<dbReference type="Pfam" id="PF00001">
    <property type="entry name" value="7tm_1"/>
    <property type="match status" value="1"/>
</dbReference>
<dbReference type="AlphaFoldDB" id="A0AAE0YS13"/>
<feature type="compositionally biased region" description="Polar residues" evidence="11">
    <location>
        <begin position="492"/>
        <end position="509"/>
    </location>
</feature>
<accession>A0AAE0YS13</accession>
<name>A0AAE0YS13_9GAST</name>
<feature type="transmembrane region" description="Helical" evidence="10">
    <location>
        <begin position="432"/>
        <end position="454"/>
    </location>
</feature>
<evidence type="ECO:0000313" key="13">
    <source>
        <dbReference type="EMBL" id="KAK3755725.1"/>
    </source>
</evidence>
<evidence type="ECO:0000256" key="10">
    <source>
        <dbReference type="RuleBase" id="RU046427"/>
    </source>
</evidence>
<evidence type="ECO:0000259" key="12">
    <source>
        <dbReference type="PROSITE" id="PS50262"/>
    </source>
</evidence>
<feature type="compositionally biased region" description="Basic residues" evidence="11">
    <location>
        <begin position="517"/>
        <end position="526"/>
    </location>
</feature>
<evidence type="ECO:0000256" key="5">
    <source>
        <dbReference type="ARBA" id="ARBA00023040"/>
    </source>
</evidence>
<feature type="region of interest" description="Disordered" evidence="11">
    <location>
        <begin position="479"/>
        <end position="526"/>
    </location>
</feature>
<keyword evidence="14" id="KW-1185">Reference proteome</keyword>
<dbReference type="PANTHER" id="PTHR24241">
    <property type="entry name" value="NEUROPEPTIDE RECEPTOR-RELATED G-PROTEIN COUPLED RECEPTOR"/>
    <property type="match status" value="1"/>
</dbReference>
<feature type="transmembrane region" description="Helical" evidence="10">
    <location>
        <begin position="220"/>
        <end position="244"/>
    </location>
</feature>
<dbReference type="Gene3D" id="1.20.1070.10">
    <property type="entry name" value="Rhodopsin 7-helix transmembrane proteins"/>
    <property type="match status" value="1"/>
</dbReference>
<evidence type="ECO:0000256" key="11">
    <source>
        <dbReference type="SAM" id="MobiDB-lite"/>
    </source>
</evidence>
<dbReference type="GO" id="GO:0042277">
    <property type="term" value="F:peptide binding"/>
    <property type="evidence" value="ECO:0007669"/>
    <property type="project" value="TreeGrafter"/>
</dbReference>
<evidence type="ECO:0000256" key="6">
    <source>
        <dbReference type="ARBA" id="ARBA00023136"/>
    </source>
</evidence>
<feature type="compositionally biased region" description="Low complexity" evidence="11">
    <location>
        <begin position="350"/>
        <end position="366"/>
    </location>
</feature>
<keyword evidence="4 10" id="KW-1133">Transmembrane helix</keyword>
<evidence type="ECO:0000256" key="1">
    <source>
        <dbReference type="ARBA" id="ARBA00004651"/>
    </source>
</evidence>
<dbReference type="GO" id="GO:0005886">
    <property type="term" value="C:plasma membrane"/>
    <property type="evidence" value="ECO:0007669"/>
    <property type="project" value="UniProtKB-SubCell"/>
</dbReference>
<feature type="transmembrane region" description="Helical" evidence="10">
    <location>
        <begin position="398"/>
        <end position="420"/>
    </location>
</feature>
<gene>
    <name evidence="13" type="ORF">RRG08_060700</name>
</gene>
<evidence type="ECO:0000313" key="14">
    <source>
        <dbReference type="Proteomes" id="UP001283361"/>
    </source>
</evidence>
<feature type="transmembrane region" description="Helical" evidence="10">
    <location>
        <begin position="179"/>
        <end position="200"/>
    </location>
</feature>
<dbReference type="PRINTS" id="PR00237">
    <property type="entry name" value="GPCRRHODOPSN"/>
</dbReference>
<comment type="subcellular location">
    <subcellularLocation>
        <location evidence="1 10">Cell membrane</location>
        <topology evidence="1 10">Multi-pass membrane protein</topology>
    </subcellularLocation>
</comment>
<dbReference type="PRINTS" id="PR00896">
    <property type="entry name" value="VASOPRESSINR"/>
</dbReference>
<sequence length="526" mass="58770">MVLTLNLTAEQALRLLPSTSPVNRVVTPEPHIAKDRTRVDAILAQSSDILHLRWTRPAVLDPSGDASKRDLYNMSADGQGNMSSVMPDNVTQPPDMMGIDEDLRKAEIGVLAAILYLAIFGNGIVLLVLRLRRQKLSRMQWFIAHLAIADLFVAFFNVLPQLMWDILRNFYGNDFLCKGVAYFQVVAMYASSWVLVMAALDRYVSICHPLTSQTLTPKRVHLMISLAWTLALVFALPQFFIFSYSDPYGEGFSCYASFVEDWGIQAYIVWVFLSDYAIPFLILAFCYGRICHVVWLSVGSKESHIVYRSVRNSTSGSDNRPFRFRISFHSTGSQRSAALLASDRLQGRKGPSTGSSRSGTSSVLGSTGHLATSAACEAKKPRAYQRGVSRSKIKTIKLTLTVVLCYLICWAPYFFVQLYSVFGGEKYLEHPVVVLLMLMASLNSCTNPWIYLAFSNFKCPRGQQVRRVSRSWGASTHVTSAADSHERDSYRHSQVSARSSNMSVTSSSGPHGGASRNTRRNKYSFY</sequence>
<feature type="transmembrane region" description="Helical" evidence="10">
    <location>
        <begin position="108"/>
        <end position="129"/>
    </location>
</feature>
<feature type="transmembrane region" description="Helical" evidence="10">
    <location>
        <begin position="264"/>
        <end position="287"/>
    </location>
</feature>
<dbReference type="InterPro" id="IPR000276">
    <property type="entry name" value="GPCR_Rhodpsn"/>
</dbReference>
<proteinExistence type="inferred from homology"/>
<feature type="region of interest" description="Disordered" evidence="11">
    <location>
        <begin position="346"/>
        <end position="366"/>
    </location>
</feature>
<comment type="caution">
    <text evidence="13">The sequence shown here is derived from an EMBL/GenBank/DDBJ whole genome shotgun (WGS) entry which is preliminary data.</text>
</comment>
<dbReference type="SUPFAM" id="SSF81321">
    <property type="entry name" value="Family A G protein-coupled receptor-like"/>
    <property type="match status" value="1"/>
</dbReference>
<dbReference type="GO" id="GO:0005000">
    <property type="term" value="F:vasopressin receptor activity"/>
    <property type="evidence" value="ECO:0007669"/>
    <property type="project" value="InterPro"/>
</dbReference>
<evidence type="ECO:0000256" key="7">
    <source>
        <dbReference type="ARBA" id="ARBA00023170"/>
    </source>
</evidence>
<feature type="domain" description="G-protein coupled receptors family 1 profile" evidence="12">
    <location>
        <begin position="121"/>
        <end position="451"/>
    </location>
</feature>
<comment type="similarity">
    <text evidence="10">Belongs to the G-protein coupled receptor 1 family. Vasopressin/oxytocin receptor subfamily.</text>
</comment>